<dbReference type="PANTHER" id="PTHR46467">
    <property type="entry name" value="TETHER CONTAINING UBX DOMAIN FOR GLUT4"/>
    <property type="match status" value="1"/>
</dbReference>
<feature type="compositionally biased region" description="Polar residues" evidence="1">
    <location>
        <begin position="80"/>
        <end position="98"/>
    </location>
</feature>
<dbReference type="AlphaFoldDB" id="A0A7D9LQS3"/>
<dbReference type="GO" id="GO:0042593">
    <property type="term" value="P:glucose homeostasis"/>
    <property type="evidence" value="ECO:0007669"/>
    <property type="project" value="TreeGrafter"/>
</dbReference>
<evidence type="ECO:0000313" key="3">
    <source>
        <dbReference type="Proteomes" id="UP001152795"/>
    </source>
</evidence>
<feature type="compositionally biased region" description="Polar residues" evidence="1">
    <location>
        <begin position="180"/>
        <end position="196"/>
    </location>
</feature>
<dbReference type="PANTHER" id="PTHR46467:SF1">
    <property type="entry name" value="TETHER CONTAINING UBX DOMAIN FOR GLUT4"/>
    <property type="match status" value="1"/>
</dbReference>
<dbReference type="EMBL" id="CACRXK020023557">
    <property type="protein sequence ID" value="CAB4037876.1"/>
    <property type="molecule type" value="Genomic_DNA"/>
</dbReference>
<dbReference type="Proteomes" id="UP001152795">
    <property type="component" value="Unassembled WGS sequence"/>
</dbReference>
<organism evidence="2 3">
    <name type="scientific">Paramuricea clavata</name>
    <name type="common">Red gorgonian</name>
    <name type="synonym">Violescent sea-whip</name>
    <dbReference type="NCBI Taxonomy" id="317549"/>
    <lineage>
        <taxon>Eukaryota</taxon>
        <taxon>Metazoa</taxon>
        <taxon>Cnidaria</taxon>
        <taxon>Anthozoa</taxon>
        <taxon>Octocorallia</taxon>
        <taxon>Malacalcyonacea</taxon>
        <taxon>Plexauridae</taxon>
        <taxon>Paramuricea</taxon>
    </lineage>
</organism>
<feature type="compositionally biased region" description="Basic and acidic residues" evidence="1">
    <location>
        <begin position="302"/>
        <end position="317"/>
    </location>
</feature>
<feature type="compositionally biased region" description="Basic and acidic residues" evidence="1">
    <location>
        <begin position="153"/>
        <end position="170"/>
    </location>
</feature>
<dbReference type="GO" id="GO:0005634">
    <property type="term" value="C:nucleus"/>
    <property type="evidence" value="ECO:0007669"/>
    <property type="project" value="TreeGrafter"/>
</dbReference>
<evidence type="ECO:0000256" key="1">
    <source>
        <dbReference type="SAM" id="MobiDB-lite"/>
    </source>
</evidence>
<dbReference type="OrthoDB" id="440781at2759"/>
<gene>
    <name evidence="2" type="ORF">PACLA_8A019616</name>
</gene>
<evidence type="ECO:0000313" key="2">
    <source>
        <dbReference type="EMBL" id="CAB4037876.1"/>
    </source>
</evidence>
<proteinExistence type="predicted"/>
<protein>
    <submittedName>
        <fullName evidence="2">Uncharacterized protein</fullName>
    </submittedName>
</protein>
<dbReference type="GO" id="GO:0006886">
    <property type="term" value="P:intracellular protein transport"/>
    <property type="evidence" value="ECO:0007669"/>
    <property type="project" value="TreeGrafter"/>
</dbReference>
<feature type="compositionally biased region" description="Low complexity" evidence="1">
    <location>
        <begin position="58"/>
        <end position="72"/>
    </location>
</feature>
<feature type="compositionally biased region" description="Polar residues" evidence="1">
    <location>
        <begin position="120"/>
        <end position="132"/>
    </location>
</feature>
<feature type="compositionally biased region" description="Polar residues" evidence="1">
    <location>
        <begin position="232"/>
        <end position="246"/>
    </location>
</feature>
<name>A0A7D9LQS3_PARCT</name>
<keyword evidence="3" id="KW-1185">Reference proteome</keyword>
<sequence length="317" mass="34357">MIGLNGGRGVIRLIQPTASKPDNDYKGAAAATIEKSDTLISQDTSLVKEISSTEEMDVASCSTSSMSMASQVSEDDVLQLSDSADKPNQASRSETESSQSKRKGIRNHDAMDSELCEIKLSSQSEGGDTQAENKGGKNQDAMDIEQSDVHTGLGREEISSAVKIDSETRADSCPPPVESVASTSDGRTSRTATKVQAFSGPGRTLSETGPDVKKPRFHSPPSSSSSNKTNKESPQSRNAESMQSNVCLPERKPVAFRLGDSSSISSDDISDEFFEVTVNDLRLMLKGLKNERTAEKPLMTTKMREEREKSKMDQYER</sequence>
<dbReference type="GO" id="GO:0005737">
    <property type="term" value="C:cytoplasm"/>
    <property type="evidence" value="ECO:0007669"/>
    <property type="project" value="TreeGrafter"/>
</dbReference>
<accession>A0A7D9LQS3</accession>
<feature type="region of interest" description="Disordered" evidence="1">
    <location>
        <begin position="51"/>
        <end position="251"/>
    </location>
</feature>
<feature type="non-terminal residue" evidence="2">
    <location>
        <position position="1"/>
    </location>
</feature>
<feature type="region of interest" description="Disordered" evidence="1">
    <location>
        <begin position="294"/>
        <end position="317"/>
    </location>
</feature>
<reference evidence="2" key="1">
    <citation type="submission" date="2020-04" db="EMBL/GenBank/DDBJ databases">
        <authorList>
            <person name="Alioto T."/>
            <person name="Alioto T."/>
            <person name="Gomez Garrido J."/>
        </authorList>
    </citation>
    <scope>NUCLEOTIDE SEQUENCE</scope>
    <source>
        <strain evidence="2">A484AB</strain>
    </source>
</reference>
<dbReference type="GO" id="GO:0012506">
    <property type="term" value="C:vesicle membrane"/>
    <property type="evidence" value="ECO:0007669"/>
    <property type="project" value="TreeGrafter"/>
</dbReference>
<comment type="caution">
    <text evidence="2">The sequence shown here is derived from an EMBL/GenBank/DDBJ whole genome shotgun (WGS) entry which is preliminary data.</text>
</comment>